<accession>A0AA42J091</accession>
<comment type="caution">
    <text evidence="3">The sequence shown here is derived from an EMBL/GenBank/DDBJ whole genome shotgun (WGS) entry which is preliminary data.</text>
</comment>
<dbReference type="PROSITE" id="PS51257">
    <property type="entry name" value="PROKAR_LIPOPROTEIN"/>
    <property type="match status" value="1"/>
</dbReference>
<organism evidence="3 4">
    <name type="scientific">Holtiella tumoricola</name>
    <dbReference type="NCBI Taxonomy" id="3018743"/>
    <lineage>
        <taxon>Bacteria</taxon>
        <taxon>Bacillati</taxon>
        <taxon>Bacillota</taxon>
        <taxon>Clostridia</taxon>
        <taxon>Lachnospirales</taxon>
        <taxon>Cellulosilyticaceae</taxon>
        <taxon>Holtiella</taxon>
    </lineage>
</organism>
<feature type="region of interest" description="Disordered" evidence="1">
    <location>
        <begin position="627"/>
        <end position="691"/>
    </location>
</feature>
<dbReference type="RefSeq" id="WP_271011595.1">
    <property type="nucleotide sequence ID" value="NZ_JAQIFT010000028.1"/>
</dbReference>
<feature type="chain" id="PRO_5041344811" evidence="2">
    <location>
        <begin position="31"/>
        <end position="691"/>
    </location>
</feature>
<feature type="signal peptide" evidence="2">
    <location>
        <begin position="1"/>
        <end position="30"/>
    </location>
</feature>
<feature type="compositionally biased region" description="Basic and acidic residues" evidence="1">
    <location>
        <begin position="681"/>
        <end position="691"/>
    </location>
</feature>
<reference evidence="3" key="1">
    <citation type="journal article" date="2023" name="Int. J. Syst. Evol. Microbiol.">
        <title>&lt;i&gt;Holtiella tumoricola&lt;/i&gt; gen. nov. sp. nov., isolated from a human clinical sample.</title>
        <authorList>
            <person name="Allen-Vercoe E."/>
            <person name="Daigneault M.C."/>
            <person name="Vancuren S.J."/>
            <person name="Cochrane K."/>
            <person name="O'Neal L.L."/>
            <person name="Sankaranarayanan K."/>
            <person name="Lawson P.A."/>
        </authorList>
    </citation>
    <scope>NUCLEOTIDE SEQUENCE</scope>
    <source>
        <strain evidence="3">CC70A</strain>
    </source>
</reference>
<evidence type="ECO:0000256" key="2">
    <source>
        <dbReference type="SAM" id="SignalP"/>
    </source>
</evidence>
<feature type="compositionally biased region" description="Low complexity" evidence="1">
    <location>
        <begin position="316"/>
        <end position="348"/>
    </location>
</feature>
<dbReference type="EMBL" id="JAQIFT010000028">
    <property type="protein sequence ID" value="MDA3731165.1"/>
    <property type="molecule type" value="Genomic_DNA"/>
</dbReference>
<dbReference type="Proteomes" id="UP001169242">
    <property type="component" value="Unassembled WGS sequence"/>
</dbReference>
<evidence type="ECO:0000313" key="3">
    <source>
        <dbReference type="EMBL" id="MDA3731165.1"/>
    </source>
</evidence>
<keyword evidence="2" id="KW-0732">Signal</keyword>
<dbReference type="InterPro" id="IPR025584">
    <property type="entry name" value="Cthe_2159"/>
</dbReference>
<dbReference type="AlphaFoldDB" id="A0AA42J091"/>
<keyword evidence="4" id="KW-1185">Reference proteome</keyword>
<gene>
    <name evidence="3" type="ORF">PBV87_06640</name>
</gene>
<feature type="region of interest" description="Disordered" evidence="1">
    <location>
        <begin position="302"/>
        <end position="357"/>
    </location>
</feature>
<protein>
    <submittedName>
        <fullName evidence="3">Carbohydrate-binding domain-containing protein</fullName>
    </submittedName>
</protein>
<name>A0AA42J091_9FIRM</name>
<proteinExistence type="predicted"/>
<evidence type="ECO:0000256" key="1">
    <source>
        <dbReference type="SAM" id="MobiDB-lite"/>
    </source>
</evidence>
<sequence>MLLKKVRKSSIVMAIILSMSLSVGCNNTHAATEVPVQKEQSNSDQGENNPVETIATGDRQLIEVSYKTADLNDSFELTNMINLSGSTINFNGNGATVSGNSITINSAGTYVISGTLEDGQIIVEADKADKVQLVLNGASIHSKTSAPIYVKSADKVIVTLAEGTTNKLSDSANYVYEDSASDEPNATLFSKDNLTINGKGTLEITSVFKDGIRSKDDLKIVDGTFVIDAADHGIVGKDMVAIKSGDFTIKANGDAIKSTNDTDAAKGFVSVEGGSFNLIAGQDGIQAETAVQILDGTFDITSGGGSSNGSKKVNSQMMGGQMPGGQKPSRNQETGQVTGTSTTQATTTTEEESTSAKGIKAKTNLAIVGGSFTIDAADDAVHSNGNVFILDGALEIATGDDGIHADQTLQIEGGDINITKSYEGLEGSAINILNGTIHVVSSDDGINVAGDTGATTNSVLTITDGYVVVDAGGDGLDANGSIVMTGGTVIVNGPENGGNGALDYDRAFDISGGTLVAVGSSAMAQGIATSSSQNAVMMTYSTTQPAGTMLHLEDSKGNNILSFKPAKSYSSVVMSTPQIEQNQSYKLYAGGSVSGDAQDGLNVDGTYTGGSLVVEFKTGDVQTYLTESGVTTSTSNRGGSKGMQRPSGLEGQNSTMEKPTGGRPQKEGMMPPTSDGITSTNEKETPKSTTP</sequence>
<feature type="compositionally biased region" description="Polar residues" evidence="1">
    <location>
        <begin position="627"/>
        <end position="638"/>
    </location>
</feature>
<evidence type="ECO:0000313" key="4">
    <source>
        <dbReference type="Proteomes" id="UP001169242"/>
    </source>
</evidence>
<dbReference type="Pfam" id="PF14262">
    <property type="entry name" value="Cthe_2159"/>
    <property type="match status" value="1"/>
</dbReference>